<dbReference type="CDD" id="cd02885">
    <property type="entry name" value="NUDIX_IPP_Isomerase"/>
    <property type="match status" value="1"/>
</dbReference>
<sequence>MEHVVLVDDYNKVLGTAPKDTVHTTDTPLHRGFSLFVFNRDKELLVTRRAYTKKTFPGKWTNTVCGHPQLNEAPEAAALRRLKDELGMTAGSVRVVAPYRYKVADIHGILENEICPILVGYANDDPHPNIAEVGQWKWMPWREFLTETANLPDEYSPWCIEEAVILQSTYFRK</sequence>
<evidence type="ECO:0000259" key="12">
    <source>
        <dbReference type="PROSITE" id="PS51462"/>
    </source>
</evidence>
<evidence type="ECO:0000256" key="9">
    <source>
        <dbReference type="ARBA" id="ARBA00023235"/>
    </source>
</evidence>
<keyword evidence="5" id="KW-0479">Metal-binding</keyword>
<name>A0A1F6BDF4_9BACT</name>
<dbReference type="HAMAP" id="MF_00202">
    <property type="entry name" value="Idi"/>
    <property type="match status" value="1"/>
</dbReference>
<evidence type="ECO:0000256" key="3">
    <source>
        <dbReference type="ARBA" id="ARBA00012057"/>
    </source>
</evidence>
<dbReference type="GO" id="GO:0050992">
    <property type="term" value="P:dimethylallyl diphosphate biosynthetic process"/>
    <property type="evidence" value="ECO:0007669"/>
    <property type="project" value="UniProtKB-UniPathway"/>
</dbReference>
<reference evidence="13 14" key="1">
    <citation type="journal article" date="2016" name="Nat. Commun.">
        <title>Thousands of microbial genomes shed light on interconnected biogeochemical processes in an aquifer system.</title>
        <authorList>
            <person name="Anantharaman K."/>
            <person name="Brown C.T."/>
            <person name="Hug L.A."/>
            <person name="Sharon I."/>
            <person name="Castelle C.J."/>
            <person name="Probst A.J."/>
            <person name="Thomas B.C."/>
            <person name="Singh A."/>
            <person name="Wilkins M.J."/>
            <person name="Karaoz U."/>
            <person name="Brodie E.L."/>
            <person name="Williams K.H."/>
            <person name="Hubbard S.S."/>
            <person name="Banfield J.F."/>
        </authorList>
    </citation>
    <scope>NUCLEOTIDE SEQUENCE [LARGE SCALE GENOMIC DNA]</scope>
</reference>
<keyword evidence="8" id="KW-0414">Isoprene biosynthesis</keyword>
<dbReference type="InterPro" id="IPR015797">
    <property type="entry name" value="NUDIX_hydrolase-like_dom_sf"/>
</dbReference>
<dbReference type="AlphaFoldDB" id="A0A1F6BDF4"/>
<keyword evidence="9 13" id="KW-0413">Isomerase</keyword>
<evidence type="ECO:0000256" key="11">
    <source>
        <dbReference type="PIRSR" id="PIRSR018427-1"/>
    </source>
</evidence>
<protein>
    <recommendedName>
        <fullName evidence="3 10">Isopentenyl-diphosphate delta-isomerase</fullName>
        <ecNumber evidence="3 10">5.3.3.2</ecNumber>
    </recommendedName>
</protein>
<feature type="domain" description="Nudix hydrolase" evidence="12">
    <location>
        <begin position="28"/>
        <end position="161"/>
    </location>
</feature>
<evidence type="ECO:0000256" key="1">
    <source>
        <dbReference type="ARBA" id="ARBA00004826"/>
    </source>
</evidence>
<dbReference type="Pfam" id="PF00293">
    <property type="entry name" value="NUDIX"/>
    <property type="match status" value="1"/>
</dbReference>
<evidence type="ECO:0000256" key="10">
    <source>
        <dbReference type="NCBIfam" id="TIGR02150"/>
    </source>
</evidence>
<accession>A0A1F6BDF4</accession>
<organism evidence="13 14">
    <name type="scientific">Candidatus Gottesmanbacteria bacterium RIFOXYB1_FULL_47_11</name>
    <dbReference type="NCBI Taxonomy" id="1798401"/>
    <lineage>
        <taxon>Bacteria</taxon>
        <taxon>Candidatus Gottesmaniibacteriota</taxon>
    </lineage>
</organism>
<dbReference type="InterPro" id="IPR000086">
    <property type="entry name" value="NUDIX_hydrolase_dom"/>
</dbReference>
<dbReference type="EMBL" id="MFKE01000019">
    <property type="protein sequence ID" value="OGG34976.1"/>
    <property type="molecule type" value="Genomic_DNA"/>
</dbReference>
<proteinExistence type="inferred from homology"/>
<dbReference type="InterPro" id="IPR056375">
    <property type="entry name" value="Idi_bact"/>
</dbReference>
<feature type="active site" evidence="11">
    <location>
        <position position="113"/>
    </location>
</feature>
<dbReference type="GO" id="GO:0046872">
    <property type="term" value="F:metal ion binding"/>
    <property type="evidence" value="ECO:0007669"/>
    <property type="project" value="UniProtKB-KW"/>
</dbReference>
<dbReference type="GO" id="GO:0004452">
    <property type="term" value="F:isopentenyl-diphosphate delta-isomerase activity"/>
    <property type="evidence" value="ECO:0007669"/>
    <property type="project" value="UniProtKB-UniRule"/>
</dbReference>
<dbReference type="NCBIfam" id="NF002995">
    <property type="entry name" value="PRK03759.1"/>
    <property type="match status" value="1"/>
</dbReference>
<comment type="caution">
    <text evidence="13">The sequence shown here is derived from an EMBL/GenBank/DDBJ whole genome shotgun (WGS) entry which is preliminary data.</text>
</comment>
<dbReference type="UniPathway" id="UPA00059">
    <property type="reaction ID" value="UER00104"/>
</dbReference>
<evidence type="ECO:0000313" key="14">
    <source>
        <dbReference type="Proteomes" id="UP000176186"/>
    </source>
</evidence>
<evidence type="ECO:0000256" key="6">
    <source>
        <dbReference type="ARBA" id="ARBA00022842"/>
    </source>
</evidence>
<keyword evidence="6" id="KW-0460">Magnesium</keyword>
<gene>
    <name evidence="13" type="ORF">A2363_02025</name>
</gene>
<dbReference type="SUPFAM" id="SSF55811">
    <property type="entry name" value="Nudix"/>
    <property type="match status" value="1"/>
</dbReference>
<evidence type="ECO:0000313" key="13">
    <source>
        <dbReference type="EMBL" id="OGG34976.1"/>
    </source>
</evidence>
<dbReference type="PIRSF" id="PIRSF018427">
    <property type="entry name" value="Isopntndiph_ism"/>
    <property type="match status" value="1"/>
</dbReference>
<evidence type="ECO:0000256" key="8">
    <source>
        <dbReference type="ARBA" id="ARBA00023229"/>
    </source>
</evidence>
<dbReference type="PROSITE" id="PS51462">
    <property type="entry name" value="NUDIX"/>
    <property type="match status" value="1"/>
</dbReference>
<keyword evidence="7" id="KW-0464">Manganese</keyword>
<dbReference type="InterPro" id="IPR011876">
    <property type="entry name" value="IsopentenylPP_isomerase_typ1"/>
</dbReference>
<dbReference type="Gene3D" id="3.90.79.10">
    <property type="entry name" value="Nucleoside Triphosphate Pyrophosphohydrolase"/>
    <property type="match status" value="1"/>
</dbReference>
<feature type="active site" evidence="11">
    <location>
        <position position="65"/>
    </location>
</feature>
<evidence type="ECO:0000256" key="4">
    <source>
        <dbReference type="ARBA" id="ARBA00022490"/>
    </source>
</evidence>
<dbReference type="EC" id="5.3.3.2" evidence="3 10"/>
<keyword evidence="4" id="KW-0963">Cytoplasm</keyword>
<dbReference type="GO" id="GO:0008299">
    <property type="term" value="P:isoprenoid biosynthetic process"/>
    <property type="evidence" value="ECO:0007669"/>
    <property type="project" value="UniProtKB-UniRule"/>
</dbReference>
<dbReference type="STRING" id="1798401.A2363_02025"/>
<evidence type="ECO:0000256" key="5">
    <source>
        <dbReference type="ARBA" id="ARBA00022723"/>
    </source>
</evidence>
<dbReference type="NCBIfam" id="TIGR02150">
    <property type="entry name" value="IPP_isom_1"/>
    <property type="match status" value="1"/>
</dbReference>
<dbReference type="PANTHER" id="PTHR10885">
    <property type="entry name" value="ISOPENTENYL-DIPHOSPHATE DELTA-ISOMERASE"/>
    <property type="match status" value="1"/>
</dbReference>
<comment type="similarity">
    <text evidence="2">Belongs to the IPP isomerase type 1 family.</text>
</comment>
<dbReference type="Proteomes" id="UP000176186">
    <property type="component" value="Unassembled WGS sequence"/>
</dbReference>
<evidence type="ECO:0000256" key="7">
    <source>
        <dbReference type="ARBA" id="ARBA00023211"/>
    </source>
</evidence>
<evidence type="ECO:0000256" key="2">
    <source>
        <dbReference type="ARBA" id="ARBA00007579"/>
    </source>
</evidence>
<comment type="pathway">
    <text evidence="1">Isoprenoid biosynthesis; dimethylallyl diphosphate biosynthesis; dimethylallyl diphosphate from isopentenyl diphosphate: step 1/1.</text>
</comment>
<dbReference type="PANTHER" id="PTHR10885:SF0">
    <property type="entry name" value="ISOPENTENYL-DIPHOSPHATE DELTA-ISOMERASE"/>
    <property type="match status" value="1"/>
</dbReference>